<evidence type="ECO:0000256" key="1">
    <source>
        <dbReference type="SAM" id="MobiDB-lite"/>
    </source>
</evidence>
<dbReference type="Proteomes" id="UP000823388">
    <property type="component" value="Chromosome 6N"/>
</dbReference>
<feature type="domain" description="DUF659" evidence="2">
    <location>
        <begin position="216"/>
        <end position="296"/>
    </location>
</feature>
<evidence type="ECO:0000259" key="2">
    <source>
        <dbReference type="Pfam" id="PF04937"/>
    </source>
</evidence>
<evidence type="ECO:0000313" key="4">
    <source>
        <dbReference type="EMBL" id="KAG2579683.1"/>
    </source>
</evidence>
<feature type="region of interest" description="Disordered" evidence="1">
    <location>
        <begin position="1"/>
        <end position="26"/>
    </location>
</feature>
<feature type="compositionally biased region" description="Acidic residues" evidence="1">
    <location>
        <begin position="677"/>
        <end position="696"/>
    </location>
</feature>
<dbReference type="Pfam" id="PF05699">
    <property type="entry name" value="Dimer_Tnp_hAT"/>
    <property type="match status" value="1"/>
</dbReference>
<evidence type="ECO:0000259" key="3">
    <source>
        <dbReference type="Pfam" id="PF05699"/>
    </source>
</evidence>
<dbReference type="GO" id="GO:0046983">
    <property type="term" value="F:protein dimerization activity"/>
    <property type="evidence" value="ECO:0007669"/>
    <property type="project" value="InterPro"/>
</dbReference>
<gene>
    <name evidence="4" type="ORF">PVAP13_6NG275231</name>
</gene>
<feature type="domain" description="HAT C-terminal dimerisation" evidence="3">
    <location>
        <begin position="518"/>
        <end position="590"/>
    </location>
</feature>
<dbReference type="SUPFAM" id="SSF53098">
    <property type="entry name" value="Ribonuclease H-like"/>
    <property type="match status" value="1"/>
</dbReference>
<dbReference type="EMBL" id="CM029048">
    <property type="protein sequence ID" value="KAG2579683.1"/>
    <property type="molecule type" value="Genomic_DNA"/>
</dbReference>
<comment type="caution">
    <text evidence="4">The sequence shown here is derived from an EMBL/GenBank/DDBJ whole genome shotgun (WGS) entry which is preliminary data.</text>
</comment>
<dbReference type="AlphaFoldDB" id="A0A8T0R3Y2"/>
<organism evidence="4 5">
    <name type="scientific">Panicum virgatum</name>
    <name type="common">Blackwell switchgrass</name>
    <dbReference type="NCBI Taxonomy" id="38727"/>
    <lineage>
        <taxon>Eukaryota</taxon>
        <taxon>Viridiplantae</taxon>
        <taxon>Streptophyta</taxon>
        <taxon>Embryophyta</taxon>
        <taxon>Tracheophyta</taxon>
        <taxon>Spermatophyta</taxon>
        <taxon>Magnoliopsida</taxon>
        <taxon>Liliopsida</taxon>
        <taxon>Poales</taxon>
        <taxon>Poaceae</taxon>
        <taxon>PACMAD clade</taxon>
        <taxon>Panicoideae</taxon>
        <taxon>Panicodae</taxon>
        <taxon>Paniceae</taxon>
        <taxon>Panicinae</taxon>
        <taxon>Panicum</taxon>
        <taxon>Panicum sect. Hiantes</taxon>
    </lineage>
</organism>
<accession>A0A8T0R3Y2</accession>
<sequence length="722" mass="81741">MVATESPASVNGEYDPTVDKARKAKSNDPGWKYGYWANLQDRNEVTCILCGNPHKGGIKRLKKEMRDYLEQNKRKRPLFQDEGEQAPNVVEVVDVEANASVIHHPSSGTAAKQRCATYQFTAAKTKAAPKAAAKTNKTVAEMLRKTPDKVVKERYSKSYQPTIEASTKTKEEKEYVDLQWALLFYECGISFNAAAARQFQIAIEASIQYGSGYIPPTPYDLGEPLLKKAVKLTSTAREDHEKAWKHYGCTLMSDGWSDKRERHLINFLVNSPEGTYFLESVDASSEVHDANMLANLRVTTFIYRHGRILHAMREKTKGDLVRPAATRFATSFLTLKCLHKHMDPLKCLFVSNAWTGNKLARTKAGEEVHDIVLSTEFWNGVEDCLRASGPLLIVLRVVDGDEKPAMPEVEALMNHAKEKIKLRFAVQSKRPLLRKIMDIIERRWENQMDQPLYGAALFLNPGKFHPLVAANDDATIGHLKGCFFDVLGRMVEDEETRNKIDAQAMDYENLRGNAFSNKLAKQNIEKMNPIEWWCSYGGRAIELQRFARRIVSLCASSSGCERNWSTFEFIHTKKRNRLLHNRLNDIVFVSYNRKMKTRFQIRREKRGGGFDPLVLEDFIWDNEWADSLHVPTQGGRGCGSDLGLTWQLVDEVVGSTTSLQGRHFPRQARNSTLSQAVEEEEEEEEEDPHDDADVSDCGDAPANSNDEDNGASNTIDEFDDGY</sequence>
<protein>
    <submittedName>
        <fullName evidence="4">Uncharacterized protein</fullName>
    </submittedName>
</protein>
<dbReference type="PANTHER" id="PTHR32166">
    <property type="entry name" value="OSJNBA0013A04.12 PROTEIN"/>
    <property type="match status" value="1"/>
</dbReference>
<reference evidence="4" key="1">
    <citation type="submission" date="2020-05" db="EMBL/GenBank/DDBJ databases">
        <title>WGS assembly of Panicum virgatum.</title>
        <authorList>
            <person name="Lovell J.T."/>
            <person name="Jenkins J."/>
            <person name="Shu S."/>
            <person name="Juenger T.E."/>
            <person name="Schmutz J."/>
        </authorList>
    </citation>
    <scope>NUCLEOTIDE SEQUENCE</scope>
    <source>
        <strain evidence="4">AP13</strain>
    </source>
</reference>
<proteinExistence type="predicted"/>
<dbReference type="InterPro" id="IPR007021">
    <property type="entry name" value="DUF659"/>
</dbReference>
<feature type="region of interest" description="Disordered" evidence="1">
    <location>
        <begin position="657"/>
        <end position="722"/>
    </location>
</feature>
<keyword evidence="5" id="KW-1185">Reference proteome</keyword>
<dbReference type="InterPro" id="IPR012337">
    <property type="entry name" value="RNaseH-like_sf"/>
</dbReference>
<name>A0A8T0R3Y2_PANVG</name>
<dbReference type="InterPro" id="IPR008906">
    <property type="entry name" value="HATC_C_dom"/>
</dbReference>
<evidence type="ECO:0000313" key="5">
    <source>
        <dbReference type="Proteomes" id="UP000823388"/>
    </source>
</evidence>
<dbReference type="Pfam" id="PF04937">
    <property type="entry name" value="DUF659"/>
    <property type="match status" value="1"/>
</dbReference>
<dbReference type="PANTHER" id="PTHR32166:SF74">
    <property type="entry name" value="OS05G0256350 PROTEIN"/>
    <property type="match status" value="1"/>
</dbReference>